<dbReference type="OrthoDB" id="3538879at2"/>
<dbReference type="Proteomes" id="UP000233766">
    <property type="component" value="Unassembled WGS sequence"/>
</dbReference>
<dbReference type="EMBL" id="PJMW01000002">
    <property type="protein sequence ID" value="PKV78605.1"/>
    <property type="molecule type" value="Genomic_DNA"/>
</dbReference>
<gene>
    <name evidence="2" type="ORF">ATK86_2980</name>
</gene>
<evidence type="ECO:0000313" key="2">
    <source>
        <dbReference type="EMBL" id="PKV78605.1"/>
    </source>
</evidence>
<dbReference type="AlphaFoldDB" id="A0A2N3VAK1"/>
<reference evidence="2 3" key="1">
    <citation type="submission" date="2017-12" db="EMBL/GenBank/DDBJ databases">
        <title>Sequencing the genomes of 1000 Actinobacteria strains.</title>
        <authorList>
            <person name="Klenk H.-P."/>
        </authorList>
    </citation>
    <scope>NUCLEOTIDE SEQUENCE [LARGE SCALE GENOMIC DNA]</scope>
    <source>
        <strain evidence="2 3">DSM 44489</strain>
    </source>
</reference>
<dbReference type="RefSeq" id="WP_101465022.1">
    <property type="nucleotide sequence ID" value="NZ_PJMW01000002.1"/>
</dbReference>
<evidence type="ECO:0000256" key="1">
    <source>
        <dbReference type="SAM" id="MobiDB-lite"/>
    </source>
</evidence>
<accession>A0A2N3VAK1</accession>
<organism evidence="2 3">
    <name type="scientific">Nocardia fluminea</name>
    <dbReference type="NCBI Taxonomy" id="134984"/>
    <lineage>
        <taxon>Bacteria</taxon>
        <taxon>Bacillati</taxon>
        <taxon>Actinomycetota</taxon>
        <taxon>Actinomycetes</taxon>
        <taxon>Mycobacteriales</taxon>
        <taxon>Nocardiaceae</taxon>
        <taxon>Nocardia</taxon>
    </lineage>
</organism>
<proteinExistence type="predicted"/>
<evidence type="ECO:0000313" key="3">
    <source>
        <dbReference type="Proteomes" id="UP000233766"/>
    </source>
</evidence>
<feature type="region of interest" description="Disordered" evidence="1">
    <location>
        <begin position="222"/>
        <end position="295"/>
    </location>
</feature>
<name>A0A2N3VAK1_9NOCA</name>
<keyword evidence="3" id="KW-1185">Reference proteome</keyword>
<comment type="caution">
    <text evidence="2">The sequence shown here is derived from an EMBL/GenBank/DDBJ whole genome shotgun (WGS) entry which is preliminary data.</text>
</comment>
<protein>
    <submittedName>
        <fullName evidence="2">Uncharacterized protein</fullName>
    </submittedName>
</protein>
<sequence>MSVALADELHRLGEEGSTGVLRAGDGEFHLVRGTIASVGCGRTIGLDRLVVEAGVATAEDWRRAGAGDPGPLLDQPQLETLALLSVFDAAYFLLASAGEPEFRPTPEHWLAPVCHIAPRALVHECERRTDNEYGPWTADLVAAVPVVPARRIKRNQVVLTGSQAEVLAAADTRRSIADIARELGRTTYGCLIAVRDLTTAGLIEAPEPLATEQPQRGRHLALAPDPAEHRTSARTATSVPTLPRRVPGSAGPTRLPQETGARPGRHAIDEEATATARHRGQPAGAAEPERWQQVDRETLIRLRAALEELA</sequence>